<evidence type="ECO:0000256" key="5">
    <source>
        <dbReference type="ARBA" id="ARBA00023237"/>
    </source>
</evidence>
<dbReference type="Proteomes" id="UP000886851">
    <property type="component" value="Unassembled WGS sequence"/>
</dbReference>
<evidence type="ECO:0000259" key="6">
    <source>
        <dbReference type="Pfam" id="PF07980"/>
    </source>
</evidence>
<feature type="domain" description="SusD-like N-terminal" evidence="7">
    <location>
        <begin position="111"/>
        <end position="232"/>
    </location>
</feature>
<dbReference type="Gene3D" id="1.25.40.390">
    <property type="match status" value="1"/>
</dbReference>
<keyword evidence="4" id="KW-0472">Membrane</keyword>
<protein>
    <submittedName>
        <fullName evidence="8">RagB/SusD family nutrient uptake outer membrane protein</fullName>
    </submittedName>
</protein>
<dbReference type="EMBL" id="DXCV01000037">
    <property type="protein sequence ID" value="HIY88103.1"/>
    <property type="molecule type" value="Genomic_DNA"/>
</dbReference>
<dbReference type="Pfam" id="PF07980">
    <property type="entry name" value="SusD_RagB"/>
    <property type="match status" value="1"/>
</dbReference>
<evidence type="ECO:0000313" key="8">
    <source>
        <dbReference type="EMBL" id="HIY88103.1"/>
    </source>
</evidence>
<sequence length="591" mass="67064">MKLKYITFAFALAALASGCNESRFLDIVPQGTLNNGTMASAEGAELLISAAYACLGGPAGQTNSVWNIPMTNWSYGEVRSDNAYKGGGGVGDAGDIHRLEIFTQDATLGNVDSKWFQLYCCVQRCNSALKTLNGLSENDMSSLEIRKAEMRVLRAHFYFELSRLFNQIPYFDENVEIDQYDRIPNNELSRDEILDRIANELLDAADILPEQQSEIGRVNKYVAWAYAAKVRLYQAYEQDAQTHAVTNVNLDRMREVVDLCNRLEGHYDLLSDFQQLDLIEYENGVESVFAVQYSMNDGTSDAGRVNWSNLLNAPQGPYSGDGFFLPSQNLINAYQTDANGLPLFDTFNNRDYDVIVFDENNQAVNTQVDGTVDPRLDFIVGRPNITWKTYPESPCQNTWVRNQGDYGYHCCKRFFLSPESDQMYDAWPWGASGLNWQIIRYAHVLLWKAEALIEIGDAAGLEEARGIINRIRRRAMNSAYVKDFNDPSKDAAHYLIGEYPAAGWTQDYARRALRFETRLETAMEGDRFFDLVRWGIADQTMIAYLDVEKTKRVYYSTATFTKGRDEYLPIPMPQYNFSNGLYVQNPGYGSF</sequence>
<dbReference type="PROSITE" id="PS51257">
    <property type="entry name" value="PROKAR_LIPOPROTEIN"/>
    <property type="match status" value="1"/>
</dbReference>
<reference evidence="8" key="2">
    <citation type="submission" date="2021-04" db="EMBL/GenBank/DDBJ databases">
        <authorList>
            <person name="Gilroy R."/>
        </authorList>
    </citation>
    <scope>NUCLEOTIDE SEQUENCE</scope>
    <source>
        <strain evidence="8">Gambia2-208</strain>
    </source>
</reference>
<evidence type="ECO:0000259" key="7">
    <source>
        <dbReference type="Pfam" id="PF14322"/>
    </source>
</evidence>
<dbReference type="GO" id="GO:0009279">
    <property type="term" value="C:cell outer membrane"/>
    <property type="evidence" value="ECO:0007669"/>
    <property type="project" value="UniProtKB-SubCell"/>
</dbReference>
<keyword evidence="5" id="KW-0998">Cell outer membrane</keyword>
<dbReference type="AlphaFoldDB" id="A0A9D2CKK4"/>
<comment type="similarity">
    <text evidence="2">Belongs to the SusD family.</text>
</comment>
<dbReference type="InterPro" id="IPR011990">
    <property type="entry name" value="TPR-like_helical_dom_sf"/>
</dbReference>
<dbReference type="InterPro" id="IPR012944">
    <property type="entry name" value="SusD_RagB_dom"/>
</dbReference>
<dbReference type="Pfam" id="PF14322">
    <property type="entry name" value="SusD-like_3"/>
    <property type="match status" value="1"/>
</dbReference>
<dbReference type="SUPFAM" id="SSF48452">
    <property type="entry name" value="TPR-like"/>
    <property type="match status" value="1"/>
</dbReference>
<evidence type="ECO:0000313" key="9">
    <source>
        <dbReference type="Proteomes" id="UP000886851"/>
    </source>
</evidence>
<organism evidence="8 9">
    <name type="scientific">Candidatus Bacteroides pullicola</name>
    <dbReference type="NCBI Taxonomy" id="2838475"/>
    <lineage>
        <taxon>Bacteria</taxon>
        <taxon>Pseudomonadati</taxon>
        <taxon>Bacteroidota</taxon>
        <taxon>Bacteroidia</taxon>
        <taxon>Bacteroidales</taxon>
        <taxon>Bacteroidaceae</taxon>
        <taxon>Bacteroides</taxon>
    </lineage>
</organism>
<evidence type="ECO:0000256" key="2">
    <source>
        <dbReference type="ARBA" id="ARBA00006275"/>
    </source>
</evidence>
<comment type="subcellular location">
    <subcellularLocation>
        <location evidence="1">Cell outer membrane</location>
    </subcellularLocation>
</comment>
<accession>A0A9D2CKK4</accession>
<evidence type="ECO:0000256" key="1">
    <source>
        <dbReference type="ARBA" id="ARBA00004442"/>
    </source>
</evidence>
<feature type="domain" description="RagB/SusD" evidence="6">
    <location>
        <begin position="286"/>
        <end position="588"/>
    </location>
</feature>
<name>A0A9D2CKK4_9BACE</name>
<dbReference type="InterPro" id="IPR033985">
    <property type="entry name" value="SusD-like_N"/>
</dbReference>
<keyword evidence="3" id="KW-0732">Signal</keyword>
<evidence type="ECO:0000256" key="4">
    <source>
        <dbReference type="ARBA" id="ARBA00023136"/>
    </source>
</evidence>
<evidence type="ECO:0000256" key="3">
    <source>
        <dbReference type="ARBA" id="ARBA00022729"/>
    </source>
</evidence>
<proteinExistence type="inferred from homology"/>
<comment type="caution">
    <text evidence="8">The sequence shown here is derived from an EMBL/GenBank/DDBJ whole genome shotgun (WGS) entry which is preliminary data.</text>
</comment>
<gene>
    <name evidence="8" type="ORF">H9824_05300</name>
</gene>
<reference evidence="8" key="1">
    <citation type="journal article" date="2021" name="PeerJ">
        <title>Extensive microbial diversity within the chicken gut microbiome revealed by metagenomics and culture.</title>
        <authorList>
            <person name="Gilroy R."/>
            <person name="Ravi A."/>
            <person name="Getino M."/>
            <person name="Pursley I."/>
            <person name="Horton D.L."/>
            <person name="Alikhan N.F."/>
            <person name="Baker D."/>
            <person name="Gharbi K."/>
            <person name="Hall N."/>
            <person name="Watson M."/>
            <person name="Adriaenssens E.M."/>
            <person name="Foster-Nyarko E."/>
            <person name="Jarju S."/>
            <person name="Secka A."/>
            <person name="Antonio M."/>
            <person name="Oren A."/>
            <person name="Chaudhuri R.R."/>
            <person name="La Ragione R."/>
            <person name="Hildebrand F."/>
            <person name="Pallen M.J."/>
        </authorList>
    </citation>
    <scope>NUCLEOTIDE SEQUENCE</scope>
    <source>
        <strain evidence="8">Gambia2-208</strain>
    </source>
</reference>